<feature type="compositionally biased region" description="Acidic residues" evidence="1">
    <location>
        <begin position="164"/>
        <end position="177"/>
    </location>
</feature>
<feature type="region of interest" description="Disordered" evidence="1">
    <location>
        <begin position="158"/>
        <end position="177"/>
    </location>
</feature>
<gene>
    <name evidence="2" type="ORF">KFE25_001255</name>
</gene>
<protein>
    <submittedName>
        <fullName evidence="2">Uncharacterized protein</fullName>
    </submittedName>
</protein>
<dbReference type="Proteomes" id="UP000751190">
    <property type="component" value="Unassembled WGS sequence"/>
</dbReference>
<feature type="region of interest" description="Disordered" evidence="1">
    <location>
        <begin position="69"/>
        <end position="114"/>
    </location>
</feature>
<dbReference type="AlphaFoldDB" id="A0A8J5XDE0"/>
<sequence length="177" mass="18791">MEAIHDLVGSVLDHIAPAFAEERLPPAVLAELRDAWLAKMDAAGMLRADPSPFPTRSSLATHDRAVLKRVGAAKRPPRRVARPDGGWFGPERQGAPDCDFGRPQPARAPPPAHVTREGDFAFEVVGASEGPRLMAPSATRGETPAPTLAAALDGACEAARPERDDDGSDAIPCEEFD</sequence>
<comment type="caution">
    <text evidence="2">The sequence shown here is derived from an EMBL/GenBank/DDBJ whole genome shotgun (WGS) entry which is preliminary data.</text>
</comment>
<reference evidence="2" key="1">
    <citation type="submission" date="2021-05" db="EMBL/GenBank/DDBJ databases">
        <title>The genome of the haptophyte Pavlova lutheri (Diacronema luteri, Pavlovales) - a model for lipid biosynthesis in eukaryotic algae.</title>
        <authorList>
            <person name="Hulatt C.J."/>
            <person name="Posewitz M.C."/>
        </authorList>
    </citation>
    <scope>NUCLEOTIDE SEQUENCE</scope>
    <source>
        <strain evidence="2">NIVA-4/92</strain>
    </source>
</reference>
<dbReference type="EMBL" id="JAGTXO010000024">
    <property type="protein sequence ID" value="KAG8461637.1"/>
    <property type="molecule type" value="Genomic_DNA"/>
</dbReference>
<evidence type="ECO:0000256" key="1">
    <source>
        <dbReference type="SAM" id="MobiDB-lite"/>
    </source>
</evidence>
<evidence type="ECO:0000313" key="3">
    <source>
        <dbReference type="Proteomes" id="UP000751190"/>
    </source>
</evidence>
<feature type="compositionally biased region" description="Basic residues" evidence="1">
    <location>
        <begin position="71"/>
        <end position="80"/>
    </location>
</feature>
<proteinExistence type="predicted"/>
<evidence type="ECO:0000313" key="2">
    <source>
        <dbReference type="EMBL" id="KAG8461637.1"/>
    </source>
</evidence>
<keyword evidence="3" id="KW-1185">Reference proteome</keyword>
<organism evidence="2 3">
    <name type="scientific">Diacronema lutheri</name>
    <name type="common">Unicellular marine alga</name>
    <name type="synonym">Monochrysis lutheri</name>
    <dbReference type="NCBI Taxonomy" id="2081491"/>
    <lineage>
        <taxon>Eukaryota</taxon>
        <taxon>Haptista</taxon>
        <taxon>Haptophyta</taxon>
        <taxon>Pavlovophyceae</taxon>
        <taxon>Pavlovales</taxon>
        <taxon>Pavlovaceae</taxon>
        <taxon>Diacronema</taxon>
    </lineage>
</organism>
<name>A0A8J5XDE0_DIALT</name>
<accession>A0A8J5XDE0</accession>